<evidence type="ECO:0000313" key="2">
    <source>
        <dbReference type="EMBL" id="MDO1559261.1"/>
    </source>
</evidence>
<organism evidence="2 3">
    <name type="scientific">Peiella sedimenti</name>
    <dbReference type="NCBI Taxonomy" id="3061083"/>
    <lineage>
        <taxon>Bacteria</taxon>
        <taxon>Pseudomonadati</taxon>
        <taxon>Pseudomonadota</taxon>
        <taxon>Alphaproteobacteria</taxon>
        <taxon>Caulobacterales</taxon>
        <taxon>Caulobacteraceae</taxon>
        <taxon>Peiella</taxon>
    </lineage>
</organism>
<comment type="caution">
    <text evidence="2">The sequence shown here is derived from an EMBL/GenBank/DDBJ whole genome shotgun (WGS) entry which is preliminary data.</text>
</comment>
<evidence type="ECO:0000313" key="3">
    <source>
        <dbReference type="Proteomes" id="UP001169063"/>
    </source>
</evidence>
<proteinExistence type="predicted"/>
<dbReference type="PANTHER" id="PTHR43194:SF2">
    <property type="entry name" value="PEROXISOMAL MEMBRANE PROTEIN LPX1"/>
    <property type="match status" value="1"/>
</dbReference>
<dbReference type="Proteomes" id="UP001169063">
    <property type="component" value="Unassembled WGS sequence"/>
</dbReference>
<dbReference type="EMBL" id="JAUKTR010000003">
    <property type="protein sequence ID" value="MDO1559261.1"/>
    <property type="molecule type" value="Genomic_DNA"/>
</dbReference>
<name>A0ABT8SLK7_9CAUL</name>
<dbReference type="PRINTS" id="PR00111">
    <property type="entry name" value="ABHYDROLASE"/>
</dbReference>
<dbReference type="InterPro" id="IPR000073">
    <property type="entry name" value="AB_hydrolase_1"/>
</dbReference>
<dbReference type="InterPro" id="IPR050228">
    <property type="entry name" value="Carboxylesterase_BioH"/>
</dbReference>
<sequence>MVVRAPRPVQRFIDLPDGRMACLDFGPRDRAPDLVFVHANGFNASTYRNLLATPAKTHRILAVDLRGHGRTELPLPDGRLRSWRTHADDLIAFVEAACPRPPVLAGHSMGGTVSLLAASRRPDLARALVLLDPVIWTPRRDLLLSLPLFDRAAEKAPVVKGALKRRSVFASPGEALAAYRGRGAFKGWADQTLKDYLKDGLRLTDGGAYELACAPAWEAANFAAQGNRVWRALRRLQVPATVICGSVRSTTSRPDLVARSPGVKVEVLEGQGHFFPLLNPSETADRLGAALAG</sequence>
<gene>
    <name evidence="2" type="ORF">Q0812_07455</name>
</gene>
<dbReference type="Pfam" id="PF12697">
    <property type="entry name" value="Abhydrolase_6"/>
    <property type="match status" value="1"/>
</dbReference>
<accession>A0ABT8SLK7</accession>
<dbReference type="InterPro" id="IPR029058">
    <property type="entry name" value="AB_hydrolase_fold"/>
</dbReference>
<dbReference type="GO" id="GO:0016787">
    <property type="term" value="F:hydrolase activity"/>
    <property type="evidence" value="ECO:0007669"/>
    <property type="project" value="UniProtKB-KW"/>
</dbReference>
<keyword evidence="3" id="KW-1185">Reference proteome</keyword>
<protein>
    <submittedName>
        <fullName evidence="2">Alpha/beta hydrolase</fullName>
    </submittedName>
</protein>
<dbReference type="Gene3D" id="3.40.50.1820">
    <property type="entry name" value="alpha/beta hydrolase"/>
    <property type="match status" value="1"/>
</dbReference>
<dbReference type="RefSeq" id="WP_302109697.1">
    <property type="nucleotide sequence ID" value="NZ_JAUKTR010000003.1"/>
</dbReference>
<reference evidence="2" key="1">
    <citation type="submission" date="2023-07" db="EMBL/GenBank/DDBJ databases">
        <title>Brevundimonas soil sp. nov., isolated from the soil of chemical plant.</title>
        <authorList>
            <person name="Wu N."/>
        </authorList>
    </citation>
    <scope>NUCLEOTIDE SEQUENCE</scope>
    <source>
        <strain evidence="2">XZ-24</strain>
    </source>
</reference>
<evidence type="ECO:0000259" key="1">
    <source>
        <dbReference type="Pfam" id="PF12697"/>
    </source>
</evidence>
<dbReference type="SUPFAM" id="SSF53474">
    <property type="entry name" value="alpha/beta-Hydrolases"/>
    <property type="match status" value="1"/>
</dbReference>
<dbReference type="PANTHER" id="PTHR43194">
    <property type="entry name" value="HYDROLASE ALPHA/BETA FOLD FAMILY"/>
    <property type="match status" value="1"/>
</dbReference>
<keyword evidence="2" id="KW-0378">Hydrolase</keyword>
<feature type="domain" description="AB hydrolase-1" evidence="1">
    <location>
        <begin position="34"/>
        <end position="285"/>
    </location>
</feature>